<dbReference type="InterPro" id="IPR037026">
    <property type="entry name" value="Vgr_OB-fold_dom_sf"/>
</dbReference>
<gene>
    <name evidence="2" type="ORF">BJP34_08610</name>
</gene>
<dbReference type="RefSeq" id="WP_070391988.1">
    <property type="nucleotide sequence ID" value="NZ_CP017599.1"/>
</dbReference>
<proteinExistence type="predicted"/>
<protein>
    <submittedName>
        <fullName evidence="2">Phage tail protein</fullName>
    </submittedName>
</protein>
<evidence type="ECO:0000313" key="3">
    <source>
        <dbReference type="Proteomes" id="UP000177870"/>
    </source>
</evidence>
<feature type="domain" description="Gp5/Type VI secretion system Vgr protein OB-fold" evidence="1">
    <location>
        <begin position="25"/>
        <end position="98"/>
    </location>
</feature>
<sequence>MKLFDLLTDTGQREAHASRIYGVVVGVVTNNEDPEGLGRVKVKYPWLSDEDESDWARIATLMAGNERGIYFLPEVDDEVLVAFEHGDVRLPYIIGSLWNGKELPPATNEDGANNIRVIKSRSGHVIRLNDEEGAETIEIVDKTEKNSIIFDTANNTIAITTDGDITLSASQGNIKLEAQNIEIKSSADTKVESGAAMDIKASSTMNLKGQTINLN</sequence>
<dbReference type="InterPro" id="IPR006531">
    <property type="entry name" value="Gp5/Vgr_OB"/>
</dbReference>
<dbReference type="Gene3D" id="2.40.50.230">
    <property type="entry name" value="Gp5 N-terminal domain"/>
    <property type="match status" value="1"/>
</dbReference>
<dbReference type="STRING" id="1458985.BJP34_08610"/>
<dbReference type="SUPFAM" id="SSF69349">
    <property type="entry name" value="Phage fibre proteins"/>
    <property type="match status" value="1"/>
</dbReference>
<dbReference type="Proteomes" id="UP000177870">
    <property type="component" value="Chromosome"/>
</dbReference>
<dbReference type="EMBL" id="CP017599">
    <property type="protein sequence ID" value="AOW99505.1"/>
    <property type="molecule type" value="Genomic_DNA"/>
</dbReference>
<organism evidence="2 3">
    <name type="scientific">Moorena producens PAL-8-15-08-1</name>
    <dbReference type="NCBI Taxonomy" id="1458985"/>
    <lineage>
        <taxon>Bacteria</taxon>
        <taxon>Bacillati</taxon>
        <taxon>Cyanobacteriota</taxon>
        <taxon>Cyanophyceae</taxon>
        <taxon>Coleofasciculales</taxon>
        <taxon>Coleofasciculaceae</taxon>
        <taxon>Moorena</taxon>
    </lineage>
</organism>
<dbReference type="SUPFAM" id="SSF69255">
    <property type="entry name" value="gp5 N-terminal domain-like"/>
    <property type="match status" value="1"/>
</dbReference>
<accession>A0A1D8TQ39</accession>
<name>A0A1D8TQ39_9CYAN</name>
<dbReference type="Pfam" id="PF04717">
    <property type="entry name" value="Phage_base_V"/>
    <property type="match status" value="1"/>
</dbReference>
<evidence type="ECO:0000259" key="1">
    <source>
        <dbReference type="Pfam" id="PF04717"/>
    </source>
</evidence>
<evidence type="ECO:0000313" key="2">
    <source>
        <dbReference type="EMBL" id="AOW99505.1"/>
    </source>
</evidence>
<reference evidence="3" key="1">
    <citation type="submission" date="2016-10" db="EMBL/GenBank/DDBJ databases">
        <title>Comparative genomics uncovers the prolific and rare metabolic potential of the cyanobacterial genus Moorea.</title>
        <authorList>
            <person name="Leao T."/>
            <person name="Castelao G."/>
            <person name="Korobeynikov A."/>
            <person name="Monroe E.A."/>
            <person name="Podell S."/>
            <person name="Glukhov E."/>
            <person name="Allen E."/>
            <person name="Gerwick W.H."/>
            <person name="Gerwick L."/>
        </authorList>
    </citation>
    <scope>NUCLEOTIDE SEQUENCE [LARGE SCALE GENOMIC DNA]</scope>
    <source>
        <strain evidence="3">PAL-8-15-08-1</strain>
    </source>
</reference>
<dbReference type="AlphaFoldDB" id="A0A1D8TQ39"/>
<dbReference type="OrthoDB" id="9762420at2"/>
<dbReference type="KEGG" id="mpro:BJP34_08610"/>